<dbReference type="EMBL" id="CP000544">
    <property type="protein sequence ID" value="ABM61084.1"/>
    <property type="molecule type" value="Genomic_DNA"/>
</dbReference>
<dbReference type="InterPro" id="IPR026268">
    <property type="entry name" value="RseC"/>
</dbReference>
<dbReference type="STRING" id="349124.Hhal_0290"/>
<dbReference type="PANTHER" id="PTHR35867:SF1">
    <property type="entry name" value="PROTEIN RSEC"/>
    <property type="match status" value="1"/>
</dbReference>
<name>A1WTS2_HALHL</name>
<dbReference type="InterPro" id="IPR007359">
    <property type="entry name" value="SigmaE_reg_RseC_MucC"/>
</dbReference>
<reference evidence="2 3" key="2">
    <citation type="journal article" date="2013" name="Stand. Genomic Sci.">
        <title>Complete genome sequence of Halorhodospira halophila SL1.</title>
        <authorList>
            <person name="Challacombe J.F."/>
            <person name="Majid S."/>
            <person name="Deole R."/>
            <person name="Brettin T.S."/>
            <person name="Bruce D."/>
            <person name="Delano S.F."/>
            <person name="Detter J.C."/>
            <person name="Gleasner C.D."/>
            <person name="Han C.S."/>
            <person name="Misra M."/>
            <person name="Reitenga K.G."/>
            <person name="Mikhailova N."/>
            <person name="Woyke T."/>
            <person name="Pitluck S."/>
            <person name="Nolan M."/>
            <person name="Land M.L."/>
            <person name="Saunders E."/>
            <person name="Tapia R."/>
            <person name="Lapidus A."/>
            <person name="Ivanova N."/>
            <person name="Hoff W.D."/>
        </authorList>
    </citation>
    <scope>NUCLEOTIDE SEQUENCE [LARGE SCALE GENOMIC DNA]</scope>
    <source>
        <strain evidence="3">DSM 244 / SL1</strain>
    </source>
</reference>
<dbReference type="eggNOG" id="COG3086">
    <property type="taxonomic scope" value="Bacteria"/>
</dbReference>
<reference evidence="3" key="1">
    <citation type="submission" date="2006-12" db="EMBL/GenBank/DDBJ databases">
        <title>Complete sequence of Halorhodospira halophila SL1.</title>
        <authorList>
            <consortium name="US DOE Joint Genome Institute"/>
            <person name="Copeland A."/>
            <person name="Lucas S."/>
            <person name="Lapidus A."/>
            <person name="Barry K."/>
            <person name="Detter J.C."/>
            <person name="Glavina del Rio T."/>
            <person name="Hammon N."/>
            <person name="Israni S."/>
            <person name="Dalin E."/>
            <person name="Tice H."/>
            <person name="Pitluck S."/>
            <person name="Saunders E."/>
            <person name="Brettin T."/>
            <person name="Bruce D."/>
            <person name="Han C."/>
            <person name="Tapia R."/>
            <person name="Schmutz J."/>
            <person name="Larimer F."/>
            <person name="Land M."/>
            <person name="Hauser L."/>
            <person name="Kyrpides N."/>
            <person name="Mikhailova N."/>
            <person name="Hoff W."/>
            <person name="Richardson P."/>
        </authorList>
    </citation>
    <scope>NUCLEOTIDE SEQUENCE [LARGE SCALE GENOMIC DNA]</scope>
    <source>
        <strain evidence="3">DSM 244 / SL1</strain>
    </source>
</reference>
<dbReference type="PANTHER" id="PTHR35867">
    <property type="entry name" value="PROTEIN RSEC"/>
    <property type="match status" value="1"/>
</dbReference>
<dbReference type="Proteomes" id="UP000000647">
    <property type="component" value="Chromosome"/>
</dbReference>
<keyword evidence="1" id="KW-0812">Transmembrane</keyword>
<accession>A1WTS2</accession>
<dbReference type="HOGENOM" id="CLU_124911_0_2_6"/>
<sequence length="148" mass="14738">MSGCLEREAVVIETRGDQARVHADRPTACGACKARGACGAQLLDRHRGARGVWVRNAIGAREGEAVVVSVPTGALLGGALAVYLLPLAGLLGGALLADAGLGAGTPGTVASAAVGLVAGLLGARSLLQRRESATRQLSLRRPGPTAGA</sequence>
<proteinExistence type="predicted"/>
<organism evidence="2 3">
    <name type="scientific">Halorhodospira halophila (strain DSM 244 / SL1)</name>
    <name type="common">Ectothiorhodospira halophila (strain DSM 244 / SL1)</name>
    <dbReference type="NCBI Taxonomy" id="349124"/>
    <lineage>
        <taxon>Bacteria</taxon>
        <taxon>Pseudomonadati</taxon>
        <taxon>Pseudomonadota</taxon>
        <taxon>Gammaproteobacteria</taxon>
        <taxon>Chromatiales</taxon>
        <taxon>Ectothiorhodospiraceae</taxon>
        <taxon>Halorhodospira</taxon>
    </lineage>
</organism>
<keyword evidence="1" id="KW-0472">Membrane</keyword>
<keyword evidence="1" id="KW-1133">Transmembrane helix</keyword>
<evidence type="ECO:0000256" key="1">
    <source>
        <dbReference type="SAM" id="Phobius"/>
    </source>
</evidence>
<dbReference type="KEGG" id="hha:Hhal_0290"/>
<feature type="transmembrane region" description="Helical" evidence="1">
    <location>
        <begin position="108"/>
        <end position="127"/>
    </location>
</feature>
<dbReference type="PIRSF" id="PIRSF004923">
    <property type="entry name" value="RseC"/>
    <property type="match status" value="1"/>
</dbReference>
<evidence type="ECO:0000313" key="2">
    <source>
        <dbReference type="EMBL" id="ABM61084.1"/>
    </source>
</evidence>
<dbReference type="Pfam" id="PF04246">
    <property type="entry name" value="RseC_MucC"/>
    <property type="match status" value="1"/>
</dbReference>
<protein>
    <submittedName>
        <fullName evidence="2">Positive regulator of sigma(E), RseC/MucC</fullName>
    </submittedName>
</protein>
<dbReference type="RefSeq" id="WP_011813107.1">
    <property type="nucleotide sequence ID" value="NC_008789.1"/>
</dbReference>
<keyword evidence="3" id="KW-1185">Reference proteome</keyword>
<feature type="transmembrane region" description="Helical" evidence="1">
    <location>
        <begin position="65"/>
        <end position="88"/>
    </location>
</feature>
<dbReference type="AlphaFoldDB" id="A1WTS2"/>
<gene>
    <name evidence="2" type="ordered locus">Hhal_0290</name>
</gene>
<evidence type="ECO:0000313" key="3">
    <source>
        <dbReference type="Proteomes" id="UP000000647"/>
    </source>
</evidence>